<dbReference type="InterPro" id="IPR007569">
    <property type="entry name" value="DUF559"/>
</dbReference>
<feature type="domain" description="DUF559" evidence="1">
    <location>
        <begin position="215"/>
        <end position="308"/>
    </location>
</feature>
<dbReference type="Proteomes" id="UP000482960">
    <property type="component" value="Unassembled WGS sequence"/>
</dbReference>
<name>A0A6V8KWL0_9ACTN</name>
<organism evidence="2 3">
    <name type="scientific">Phytohabitans rumicis</name>
    <dbReference type="NCBI Taxonomy" id="1076125"/>
    <lineage>
        <taxon>Bacteria</taxon>
        <taxon>Bacillati</taxon>
        <taxon>Actinomycetota</taxon>
        <taxon>Actinomycetes</taxon>
        <taxon>Micromonosporales</taxon>
        <taxon>Micromonosporaceae</taxon>
    </lineage>
</organism>
<dbReference type="Pfam" id="PF04480">
    <property type="entry name" value="DUF559"/>
    <property type="match status" value="1"/>
</dbReference>
<evidence type="ECO:0000259" key="1">
    <source>
        <dbReference type="Pfam" id="PF04480"/>
    </source>
</evidence>
<evidence type="ECO:0000313" key="3">
    <source>
        <dbReference type="Proteomes" id="UP000482960"/>
    </source>
</evidence>
<sequence>MLMPGDDADAFEWLVFEQSGVVTARQAEAHLGPSRVRHLIATGRWRRVCRGVLVTQNGEFTVEQQRWIATLAAGEGAVLAGLAAARAGGLRGRWRREVVDVLVPYSRRAADLIKRLPLGLPAVRVRRTRSLPDADVQRGRPDRTTMARSVVDAAQWAQTAEEAQSVLAAACQQGRANPAEIREVLIRLPKARRRELVRTTVGDIEGGATALSEIDLVKLCRAHRLPLPDLQERRTDASGRVRYLDAYWKQWRLHVEVDGAHHMDVRHWAADMRRQNDVWIAGDRILRFAAFDIRHRPTVVVAQIRAALEASGWRPDL</sequence>
<accession>A0A6V8KWL0</accession>
<dbReference type="EMBL" id="BLPG01000001">
    <property type="protein sequence ID" value="GFJ89472.1"/>
    <property type="molecule type" value="Genomic_DNA"/>
</dbReference>
<reference evidence="2 3" key="1">
    <citation type="submission" date="2020-03" db="EMBL/GenBank/DDBJ databases">
        <title>Whole genome shotgun sequence of Phytohabitans rumicis NBRC 108638.</title>
        <authorList>
            <person name="Komaki H."/>
            <person name="Tamura T."/>
        </authorList>
    </citation>
    <scope>NUCLEOTIDE SEQUENCE [LARGE SCALE GENOMIC DNA]</scope>
    <source>
        <strain evidence="2 3">NBRC 108638</strain>
    </source>
</reference>
<reference evidence="2 3" key="2">
    <citation type="submission" date="2020-03" db="EMBL/GenBank/DDBJ databases">
        <authorList>
            <person name="Ichikawa N."/>
            <person name="Kimura A."/>
            <person name="Kitahashi Y."/>
            <person name="Uohara A."/>
        </authorList>
    </citation>
    <scope>NUCLEOTIDE SEQUENCE [LARGE SCALE GENOMIC DNA]</scope>
    <source>
        <strain evidence="2 3">NBRC 108638</strain>
    </source>
</reference>
<comment type="caution">
    <text evidence="2">The sequence shown here is derived from an EMBL/GenBank/DDBJ whole genome shotgun (WGS) entry which is preliminary data.</text>
</comment>
<protein>
    <recommendedName>
        <fullName evidence="1">DUF559 domain-containing protein</fullName>
    </recommendedName>
</protein>
<proteinExistence type="predicted"/>
<evidence type="ECO:0000313" key="2">
    <source>
        <dbReference type="EMBL" id="GFJ89472.1"/>
    </source>
</evidence>
<dbReference type="AlphaFoldDB" id="A0A6V8KWL0"/>
<gene>
    <name evidence="2" type="ORF">Prum_031140</name>
</gene>
<keyword evidence="3" id="KW-1185">Reference proteome</keyword>